<dbReference type="InterPro" id="IPR006569">
    <property type="entry name" value="CID_dom"/>
</dbReference>
<dbReference type="GO" id="GO:0000993">
    <property type="term" value="F:RNA polymerase II complex binding"/>
    <property type="evidence" value="ECO:0007669"/>
    <property type="project" value="TreeGrafter"/>
</dbReference>
<dbReference type="AlphaFoldDB" id="A0A835DE25"/>
<evidence type="ECO:0000259" key="2">
    <source>
        <dbReference type="PROSITE" id="PS51391"/>
    </source>
</evidence>
<gene>
    <name evidence="3" type="ORF">HHK36_015891</name>
</gene>
<dbReference type="OrthoDB" id="10069473at2759"/>
<name>A0A835DE25_TETSI</name>
<feature type="domain" description="CID" evidence="2">
    <location>
        <begin position="1"/>
        <end position="121"/>
    </location>
</feature>
<sequence length="242" mass="26877">MLGVQTYYARAASPRCSAMLRLPLDPIPTVMNISAIEIPGGGRVSVRVQRLQGFSVNPRRKGSEFVTEFWKVLRDALKDVIENGEEFGKNAALRLVDIWEERKVFGSRGQILKEELLGRNAESNNIRNEKSSGFKLKQSVGDTLEKIISSYEVAYGGPVDEEALLSKCRNALSYIEKVEKEIGGDYSLGKLSGSGFVEELQGQHSILRECIEQMRAAESSRASLVSHIREALLEQVGFLQTP</sequence>
<dbReference type="PROSITE" id="PS51391">
    <property type="entry name" value="CID"/>
    <property type="match status" value="1"/>
</dbReference>
<dbReference type="EMBL" id="JABCRI010000010">
    <property type="protein sequence ID" value="KAF8400018.1"/>
    <property type="molecule type" value="Genomic_DNA"/>
</dbReference>
<dbReference type="GO" id="GO:0005634">
    <property type="term" value="C:nucleus"/>
    <property type="evidence" value="ECO:0007669"/>
    <property type="project" value="UniProtKB-ARBA"/>
</dbReference>
<reference evidence="3 4" key="1">
    <citation type="submission" date="2020-04" db="EMBL/GenBank/DDBJ databases">
        <title>Plant Genome Project.</title>
        <authorList>
            <person name="Zhang R.-G."/>
        </authorList>
    </citation>
    <scope>NUCLEOTIDE SEQUENCE [LARGE SCALE GENOMIC DNA]</scope>
    <source>
        <strain evidence="3">YNK0</strain>
        <tissue evidence="3">Leaf</tissue>
    </source>
</reference>
<protein>
    <recommendedName>
        <fullName evidence="2">CID domain-containing protein</fullName>
    </recommendedName>
</protein>
<dbReference type="GO" id="GO:0031124">
    <property type="term" value="P:mRNA 3'-end processing"/>
    <property type="evidence" value="ECO:0007669"/>
    <property type="project" value="TreeGrafter"/>
</dbReference>
<evidence type="ECO:0000313" key="3">
    <source>
        <dbReference type="EMBL" id="KAF8400018.1"/>
    </source>
</evidence>
<organism evidence="3 4">
    <name type="scientific">Tetracentron sinense</name>
    <name type="common">Spur-leaf</name>
    <dbReference type="NCBI Taxonomy" id="13715"/>
    <lineage>
        <taxon>Eukaryota</taxon>
        <taxon>Viridiplantae</taxon>
        <taxon>Streptophyta</taxon>
        <taxon>Embryophyta</taxon>
        <taxon>Tracheophyta</taxon>
        <taxon>Spermatophyta</taxon>
        <taxon>Magnoliopsida</taxon>
        <taxon>Trochodendrales</taxon>
        <taxon>Trochodendraceae</taxon>
        <taxon>Tetracentron</taxon>
    </lineage>
</organism>
<keyword evidence="1" id="KW-0507">mRNA processing</keyword>
<proteinExistence type="predicted"/>
<evidence type="ECO:0000256" key="1">
    <source>
        <dbReference type="ARBA" id="ARBA00022664"/>
    </source>
</evidence>
<comment type="caution">
    <text evidence="3">The sequence shown here is derived from an EMBL/GenBank/DDBJ whole genome shotgun (WGS) entry which is preliminary data.</text>
</comment>
<dbReference type="PANTHER" id="PTHR12460:SF23">
    <property type="entry name" value="ACTIN CYTOSKELETON-REGULATORY COMPLEX PROTEIN PAN1"/>
    <property type="match status" value="1"/>
</dbReference>
<dbReference type="OMA" id="RECIEQM"/>
<keyword evidence="4" id="KW-1185">Reference proteome</keyword>
<accession>A0A835DE25</accession>
<dbReference type="Gene3D" id="1.25.40.90">
    <property type="match status" value="1"/>
</dbReference>
<dbReference type="Proteomes" id="UP000655225">
    <property type="component" value="Unassembled WGS sequence"/>
</dbReference>
<dbReference type="InterPro" id="IPR008942">
    <property type="entry name" value="ENTH_VHS"/>
</dbReference>
<dbReference type="Pfam" id="PF04818">
    <property type="entry name" value="CID"/>
    <property type="match status" value="1"/>
</dbReference>
<evidence type="ECO:0000313" key="4">
    <source>
        <dbReference type="Proteomes" id="UP000655225"/>
    </source>
</evidence>
<dbReference type="PANTHER" id="PTHR12460">
    <property type="entry name" value="CYCLIN-DEPENDENT KINASE INHIBITOR-RELATED PROTEIN"/>
    <property type="match status" value="1"/>
</dbReference>